<keyword evidence="2" id="KW-1185">Reference proteome</keyword>
<gene>
    <name evidence="1" type="ORF">LVJ94_13805</name>
</gene>
<protein>
    <submittedName>
        <fullName evidence="1">Uncharacterized protein</fullName>
    </submittedName>
</protein>
<evidence type="ECO:0000313" key="1">
    <source>
        <dbReference type="EMBL" id="WXB08306.1"/>
    </source>
</evidence>
<dbReference type="EMBL" id="CP089983">
    <property type="protein sequence ID" value="WXB08306.1"/>
    <property type="molecule type" value="Genomic_DNA"/>
</dbReference>
<proteinExistence type="predicted"/>
<reference evidence="1" key="1">
    <citation type="submission" date="2021-12" db="EMBL/GenBank/DDBJ databases">
        <title>Discovery of the Pendulisporaceae a myxobacterial family with distinct sporulation behavior and unique specialized metabolism.</title>
        <authorList>
            <person name="Garcia R."/>
            <person name="Popoff A."/>
            <person name="Bader C.D."/>
            <person name="Loehr J."/>
            <person name="Walesch S."/>
            <person name="Walt C."/>
            <person name="Boldt J."/>
            <person name="Bunk B."/>
            <person name="Haeckl F.J.F.P.J."/>
            <person name="Gunesch A.P."/>
            <person name="Birkelbach J."/>
            <person name="Nuebel U."/>
            <person name="Pietschmann T."/>
            <person name="Bach T."/>
            <person name="Mueller R."/>
        </authorList>
    </citation>
    <scope>NUCLEOTIDE SEQUENCE</scope>
    <source>
        <strain evidence="1">MSr11367</strain>
    </source>
</reference>
<dbReference type="RefSeq" id="WP_394837981.1">
    <property type="nucleotide sequence ID" value="NZ_CP089929.1"/>
</dbReference>
<name>A0ABZ2LGK5_9BACT</name>
<evidence type="ECO:0000313" key="2">
    <source>
        <dbReference type="Proteomes" id="UP001374803"/>
    </source>
</evidence>
<sequence length="84" mass="9311">MNFSNYKFKSEIFKRQLAEALELAVGQEAAKVKARAVLAVLSARDVRVSSAVRARILSCLDLAVLDRWIHRAATASDAEDVLHE</sequence>
<dbReference type="Proteomes" id="UP001374803">
    <property type="component" value="Chromosome"/>
</dbReference>
<accession>A0ABZ2LGK5</accession>
<organism evidence="1 2">
    <name type="scientific">Pendulispora rubella</name>
    <dbReference type="NCBI Taxonomy" id="2741070"/>
    <lineage>
        <taxon>Bacteria</taxon>
        <taxon>Pseudomonadati</taxon>
        <taxon>Myxococcota</taxon>
        <taxon>Myxococcia</taxon>
        <taxon>Myxococcales</taxon>
        <taxon>Sorangiineae</taxon>
        <taxon>Pendulisporaceae</taxon>
        <taxon>Pendulispora</taxon>
    </lineage>
</organism>